<evidence type="ECO:0000259" key="5">
    <source>
        <dbReference type="Pfam" id="PF22244"/>
    </source>
</evidence>
<dbReference type="Gene3D" id="3.40.50.1820">
    <property type="entry name" value="alpha/beta hydrolase"/>
    <property type="match status" value="1"/>
</dbReference>
<feature type="signal peptide" evidence="4">
    <location>
        <begin position="1"/>
        <end position="25"/>
    </location>
</feature>
<dbReference type="PANTHER" id="PTHR22946">
    <property type="entry name" value="DIENELACTONE HYDROLASE DOMAIN-CONTAINING PROTEIN-RELATED"/>
    <property type="match status" value="1"/>
</dbReference>
<evidence type="ECO:0000256" key="1">
    <source>
        <dbReference type="ARBA" id="ARBA00022487"/>
    </source>
</evidence>
<dbReference type="InterPro" id="IPR029058">
    <property type="entry name" value="AB_hydrolase_fold"/>
</dbReference>
<proteinExistence type="predicted"/>
<evidence type="ECO:0000313" key="7">
    <source>
        <dbReference type="Proteomes" id="UP000320839"/>
    </source>
</evidence>
<dbReference type="AlphaFoldDB" id="A0A518FIU9"/>
<keyword evidence="2 4" id="KW-0732">Signal</keyword>
<organism evidence="6 7">
    <name type="scientific">Gimesia panareensis</name>
    <dbReference type="NCBI Taxonomy" id="2527978"/>
    <lineage>
        <taxon>Bacteria</taxon>
        <taxon>Pseudomonadati</taxon>
        <taxon>Planctomycetota</taxon>
        <taxon>Planctomycetia</taxon>
        <taxon>Planctomycetales</taxon>
        <taxon>Planctomycetaceae</taxon>
        <taxon>Gimesia</taxon>
    </lineage>
</organism>
<dbReference type="Pfam" id="PF22244">
    <property type="entry name" value="GCE_fung"/>
    <property type="match status" value="1"/>
</dbReference>
<dbReference type="InterPro" id="IPR050261">
    <property type="entry name" value="FrsA_esterase"/>
</dbReference>
<dbReference type="SUPFAM" id="SSF53474">
    <property type="entry name" value="alpha/beta-Hydrolases"/>
    <property type="match status" value="1"/>
</dbReference>
<dbReference type="RefSeq" id="WP_197994940.1">
    <property type="nucleotide sequence ID" value="NZ_CP036317.1"/>
</dbReference>
<sequence length="368" mass="41136" precursor="true">MISVLKKTIIVTLIFPALLSASLLAQESSQRLNPYDLLLYHEAAGKVQKVQTPADWQKRRQEIIRGMETVMGPFPGDDQRVPLEIEVIEEVKLDKYTRQLITYQSGPDSRTPAYLCIPHAASKDHKVPAVLCLHPTDNKVGHKVALGLGGRAGRNYGAELAERGYVTISPAYPHLANYWPNLGKLGFVSGTMKAIWDNSRAIDLLASLDYVDMSRGVGDIGHSLGGHNAIYTAVFDPRVTAIVSSCGFDSYPDYYDGAERVWYFGKGWCQIRYMPRMSDYRGKLDQIPFDFPELLGALAPRSVYVNAPLHDSNFRWKSVDKCAASAEPIYDLLGANGKLVIDHPDCDHNFPEEQRQKAYELFDSVLKK</sequence>
<evidence type="ECO:0000256" key="3">
    <source>
        <dbReference type="ARBA" id="ARBA00022801"/>
    </source>
</evidence>
<evidence type="ECO:0000256" key="2">
    <source>
        <dbReference type="ARBA" id="ARBA00022729"/>
    </source>
</evidence>
<dbReference type="GO" id="GO:0052689">
    <property type="term" value="F:carboxylic ester hydrolase activity"/>
    <property type="evidence" value="ECO:0007669"/>
    <property type="project" value="UniProtKB-KW"/>
</dbReference>
<dbReference type="Proteomes" id="UP000320839">
    <property type="component" value="Chromosome"/>
</dbReference>
<evidence type="ECO:0000256" key="4">
    <source>
        <dbReference type="SAM" id="SignalP"/>
    </source>
</evidence>
<feature type="chain" id="PRO_5022214619" description="4-O-methyl-glucuronoyl methylesterase-like domain-containing protein" evidence="4">
    <location>
        <begin position="26"/>
        <end position="368"/>
    </location>
</feature>
<dbReference type="InterPro" id="IPR054579">
    <property type="entry name" value="GCE-like_dom"/>
</dbReference>
<evidence type="ECO:0000313" key="6">
    <source>
        <dbReference type="EMBL" id="QDV16233.1"/>
    </source>
</evidence>
<keyword evidence="3" id="KW-0378">Hydrolase</keyword>
<reference evidence="6 7" key="1">
    <citation type="submission" date="2019-02" db="EMBL/GenBank/DDBJ databases">
        <title>Deep-cultivation of Planctomycetes and their phenomic and genomic characterization uncovers novel biology.</title>
        <authorList>
            <person name="Wiegand S."/>
            <person name="Jogler M."/>
            <person name="Boedeker C."/>
            <person name="Pinto D."/>
            <person name="Vollmers J."/>
            <person name="Rivas-Marin E."/>
            <person name="Kohn T."/>
            <person name="Peeters S.H."/>
            <person name="Heuer A."/>
            <person name="Rast P."/>
            <person name="Oberbeckmann S."/>
            <person name="Bunk B."/>
            <person name="Jeske O."/>
            <person name="Meyerdierks A."/>
            <person name="Storesund J.E."/>
            <person name="Kallscheuer N."/>
            <person name="Luecker S."/>
            <person name="Lage O.M."/>
            <person name="Pohl T."/>
            <person name="Merkel B.J."/>
            <person name="Hornburger P."/>
            <person name="Mueller R.-W."/>
            <person name="Bruemmer F."/>
            <person name="Labrenz M."/>
            <person name="Spormann A.M."/>
            <person name="Op den Camp H."/>
            <person name="Overmann J."/>
            <person name="Amann R."/>
            <person name="Jetten M.S.M."/>
            <person name="Mascher T."/>
            <person name="Medema M.H."/>
            <person name="Devos D.P."/>
            <person name="Kaster A.-K."/>
            <person name="Ovreas L."/>
            <person name="Rohde M."/>
            <person name="Galperin M.Y."/>
            <person name="Jogler C."/>
        </authorList>
    </citation>
    <scope>NUCLEOTIDE SEQUENCE [LARGE SCALE GENOMIC DNA]</scope>
    <source>
        <strain evidence="6 7">Pan153</strain>
    </source>
</reference>
<gene>
    <name evidence="6" type="ORF">Pan153_08550</name>
</gene>
<feature type="domain" description="4-O-methyl-glucuronoyl methylesterase-like" evidence="5">
    <location>
        <begin position="194"/>
        <end position="334"/>
    </location>
</feature>
<dbReference type="EMBL" id="CP036317">
    <property type="protein sequence ID" value="QDV16233.1"/>
    <property type="molecule type" value="Genomic_DNA"/>
</dbReference>
<keyword evidence="1" id="KW-0719">Serine esterase</keyword>
<name>A0A518FIU9_9PLAN</name>
<protein>
    <recommendedName>
        <fullName evidence="5">4-O-methyl-glucuronoyl methylesterase-like domain-containing protein</fullName>
    </recommendedName>
</protein>
<accession>A0A518FIU9</accession>